<name>A0A6J7HL90_9ZZZZ</name>
<keyword evidence="1" id="KW-0472">Membrane</keyword>
<feature type="transmembrane region" description="Helical" evidence="1">
    <location>
        <begin position="201"/>
        <end position="220"/>
    </location>
</feature>
<feature type="domain" description="DUF4396" evidence="2">
    <location>
        <begin position="97"/>
        <end position="221"/>
    </location>
</feature>
<organism evidence="3">
    <name type="scientific">freshwater metagenome</name>
    <dbReference type="NCBI Taxonomy" id="449393"/>
    <lineage>
        <taxon>unclassified sequences</taxon>
        <taxon>metagenomes</taxon>
        <taxon>ecological metagenomes</taxon>
    </lineage>
</organism>
<feature type="transmembrane region" description="Helical" evidence="1">
    <location>
        <begin position="93"/>
        <end position="121"/>
    </location>
</feature>
<feature type="transmembrane region" description="Helical" evidence="1">
    <location>
        <begin position="127"/>
        <end position="150"/>
    </location>
</feature>
<accession>A0A6J7HL90</accession>
<proteinExistence type="predicted"/>
<keyword evidence="1" id="KW-1133">Transmembrane helix</keyword>
<protein>
    <submittedName>
        <fullName evidence="3">Unannotated protein</fullName>
    </submittedName>
</protein>
<evidence type="ECO:0000256" key="1">
    <source>
        <dbReference type="SAM" id="Phobius"/>
    </source>
</evidence>
<dbReference type="EMBL" id="CAFBMK010000102">
    <property type="protein sequence ID" value="CAB4920118.1"/>
    <property type="molecule type" value="Genomic_DNA"/>
</dbReference>
<evidence type="ECO:0000259" key="2">
    <source>
        <dbReference type="Pfam" id="PF14342"/>
    </source>
</evidence>
<dbReference type="Pfam" id="PF14342">
    <property type="entry name" value="DUF4396"/>
    <property type="match status" value="1"/>
</dbReference>
<dbReference type="InterPro" id="IPR025509">
    <property type="entry name" value="DUF4396"/>
</dbReference>
<sequence>MQGMQGMKMDEMGSGLPAWLTTLSWLWIVAAIISAAIVAFDVYGRGDRPQRPIVAAIWPLSALYLGPLAIVLQRRNVRRREVPAAAPKAQSGLALGLQGGVASGLAHIVGVPIVVLTGLTIANVDMWAMVAIITVLATIMLVLFELAVVASPADRQAAATRLRTAAVIALVTVVAFDVGMLGWMLVLYYSDSMPMATDVRFTFLMQVGLVLGTLTAAPIVSRLSRRPRTEAQLA</sequence>
<feature type="transmembrane region" description="Helical" evidence="1">
    <location>
        <begin position="52"/>
        <end position="72"/>
    </location>
</feature>
<feature type="transmembrane region" description="Helical" evidence="1">
    <location>
        <begin position="162"/>
        <end position="189"/>
    </location>
</feature>
<keyword evidence="1" id="KW-0812">Transmembrane</keyword>
<reference evidence="3" key="1">
    <citation type="submission" date="2020-05" db="EMBL/GenBank/DDBJ databases">
        <authorList>
            <person name="Chiriac C."/>
            <person name="Salcher M."/>
            <person name="Ghai R."/>
            <person name="Kavagutti S V."/>
        </authorList>
    </citation>
    <scope>NUCLEOTIDE SEQUENCE</scope>
</reference>
<evidence type="ECO:0000313" key="3">
    <source>
        <dbReference type="EMBL" id="CAB4920118.1"/>
    </source>
</evidence>
<gene>
    <name evidence="3" type="ORF">UFOPK3564_01785</name>
</gene>
<dbReference type="AlphaFoldDB" id="A0A6J7HL90"/>
<feature type="transmembrane region" description="Helical" evidence="1">
    <location>
        <begin position="20"/>
        <end position="40"/>
    </location>
</feature>